<dbReference type="PANTHER" id="PTHR14614">
    <property type="entry name" value="HEPATOCELLULAR CARCINOMA-ASSOCIATED ANTIGEN"/>
    <property type="match status" value="1"/>
</dbReference>
<dbReference type="VEuPathDB" id="TriTrypDB:ECC02_007150"/>
<dbReference type="VEuPathDB" id="TriTrypDB:TcG_10372"/>
<dbReference type="VEuPathDB" id="TriTrypDB:TCDM_13557"/>
<dbReference type="VEuPathDB" id="TriTrypDB:C3747_158g9"/>
<dbReference type="VEuPathDB" id="TriTrypDB:TcCL_Unassigned03052"/>
<comment type="caution">
    <text evidence="2">The sequence shown here is derived from an EMBL/GenBank/DDBJ whole genome shotgun (WGS) entry which is preliminary data.</text>
</comment>
<dbReference type="VEuPathDB" id="TriTrypDB:TcCLB.508979.80"/>
<dbReference type="InterPro" id="IPR029063">
    <property type="entry name" value="SAM-dependent_MTases_sf"/>
</dbReference>
<dbReference type="InterPro" id="IPR019410">
    <property type="entry name" value="Methyltransf_16"/>
</dbReference>
<sequence>MHYEDFEVITAENGASSLSFELACATAMDHYIRCTAPHEKQETDKYTSPCSTGLRVYEGARALAAFVARFGRVLLRYTFEYDTFRYPSSWVVELGCGCGLVGFTAATLFPELSVAFTDASVDCLNLIGASAERNGLTLIQINGKGFSGVFENKEHRVLVAYPLEWCEDDTVRLISTIRRFSNSPNHVKTGDIRMVLGSDLLYYRVDIKALLTTCKCLLQSSEETASKDQCNTSLAPRLAILAHFMRIPDGDTKLKMAAYELGFGIVRVPLEAFVDADVIKNRGWNGISVVLLFLRSLPHTDLHCLNIDNLCEQHEEEDLAEVKRIFSVCHISFPSEALVCYSKKALGNNADAFVDCEKGFDLDNLPFFF</sequence>
<evidence type="ECO:0000313" key="3">
    <source>
        <dbReference type="Proteomes" id="UP000246121"/>
    </source>
</evidence>
<dbReference type="VEuPathDB" id="TriTrypDB:TcCLB.506409.230"/>
<dbReference type="VEuPathDB" id="TriTrypDB:TCSYLVIO_002202"/>
<dbReference type="InterPro" id="IPR007848">
    <property type="entry name" value="Small_mtfrase_dom"/>
</dbReference>
<accession>A0A2V2URQ8</accession>
<dbReference type="SUPFAM" id="SSF53335">
    <property type="entry name" value="S-adenosyl-L-methionine-dependent methyltransferases"/>
    <property type="match status" value="1"/>
</dbReference>
<dbReference type="VEuPathDB" id="TriTrypDB:BCY84_00004"/>
<dbReference type="VEuPathDB" id="TriTrypDB:TcBrA4_0118170"/>
<evidence type="ECO:0000259" key="1">
    <source>
        <dbReference type="Pfam" id="PF05175"/>
    </source>
</evidence>
<dbReference type="AlphaFoldDB" id="A0A2V2URQ8"/>
<dbReference type="VEuPathDB" id="TriTrypDB:Tc_MARK_951"/>
<protein>
    <recommendedName>
        <fullName evidence="1">Methyltransferase small domain-containing protein</fullName>
    </recommendedName>
</protein>
<feature type="domain" description="Methyltransferase small" evidence="1">
    <location>
        <begin position="88"/>
        <end position="219"/>
    </location>
</feature>
<dbReference type="GO" id="GO:0008168">
    <property type="term" value="F:methyltransferase activity"/>
    <property type="evidence" value="ECO:0007669"/>
    <property type="project" value="InterPro"/>
</dbReference>
<dbReference type="VEuPathDB" id="TriTrypDB:TcCLB.508939.50"/>
<dbReference type="EMBL" id="PRFA01000103">
    <property type="protein sequence ID" value="PWU87037.1"/>
    <property type="molecule type" value="Genomic_DNA"/>
</dbReference>
<reference evidence="2 3" key="1">
    <citation type="journal article" date="2018" name="Microb. Genom.">
        <title>Expanding an expanded genome: long-read sequencing of Trypanosoma cruzi.</title>
        <authorList>
            <person name="Berna L."/>
            <person name="Rodriguez M."/>
            <person name="Chiribao M.L."/>
            <person name="Parodi-Talice A."/>
            <person name="Pita S."/>
            <person name="Rijo G."/>
            <person name="Alvarez-Valin F."/>
            <person name="Robello C."/>
        </authorList>
    </citation>
    <scope>NUCLEOTIDE SEQUENCE [LARGE SCALE GENOMIC DNA]</scope>
    <source>
        <strain evidence="2 3">Dm28c</strain>
    </source>
</reference>
<evidence type="ECO:0000313" key="2">
    <source>
        <dbReference type="EMBL" id="PWU87037.1"/>
    </source>
</evidence>
<dbReference type="Pfam" id="PF05175">
    <property type="entry name" value="MTS"/>
    <property type="match status" value="1"/>
</dbReference>
<dbReference type="Gene3D" id="3.40.50.150">
    <property type="entry name" value="Vaccinia Virus protein VP39"/>
    <property type="match status" value="1"/>
</dbReference>
<gene>
    <name evidence="2" type="ORF">C4B63_103g37</name>
</gene>
<dbReference type="VEuPathDB" id="TriTrypDB:C4B63_103g37"/>
<name>A0A2V2URQ8_TRYCR</name>
<dbReference type="Proteomes" id="UP000246121">
    <property type="component" value="Unassembled WGS sequence"/>
</dbReference>
<proteinExistence type="predicted"/>
<organism evidence="2 3">
    <name type="scientific">Trypanosoma cruzi</name>
    <dbReference type="NCBI Taxonomy" id="5693"/>
    <lineage>
        <taxon>Eukaryota</taxon>
        <taxon>Discoba</taxon>
        <taxon>Euglenozoa</taxon>
        <taxon>Kinetoplastea</taxon>
        <taxon>Metakinetoplastina</taxon>
        <taxon>Trypanosomatida</taxon>
        <taxon>Trypanosomatidae</taxon>
        <taxon>Trypanosoma</taxon>
        <taxon>Schizotrypanum</taxon>
    </lineage>
</organism>